<sequence length="96" mass="11419">MKDKTITKADYGTFMYESDWGEEPYPELVQIWTDLVAKDHDIDKKCIKIWWCAPVAEYCIDIDGKWTGYFEVDNYFRGGHWSGWDKFENGKGENYE</sequence>
<dbReference type="EMBL" id="MK813941">
    <property type="protein sequence ID" value="QEG08904.1"/>
    <property type="molecule type" value="Genomic_DNA"/>
</dbReference>
<reference evidence="1 2" key="1">
    <citation type="submission" date="2019-04" db="EMBL/GenBank/DDBJ databases">
        <title>Nine Novel Phages from a Plateau Lake in Southwest China Provide Insights into Aeromonas Phage Diversity.</title>
        <authorList>
            <person name="Xiao W."/>
            <person name="Bai M."/>
            <person name="Wang Y."/>
            <person name="Cui X."/>
        </authorList>
    </citation>
    <scope>NUCLEOTIDE SEQUENCE [LARGE SCALE GENOMIC DNA]</scope>
</reference>
<evidence type="ECO:0000313" key="2">
    <source>
        <dbReference type="Proteomes" id="UP000325103"/>
    </source>
</evidence>
<keyword evidence="2" id="KW-1185">Reference proteome</keyword>
<dbReference type="GeneID" id="55617360"/>
<organism evidence="1 2">
    <name type="scientific">Aeromonas phage 4L372XY</name>
    <dbReference type="NCBI Taxonomy" id="2588520"/>
    <lineage>
        <taxon>Viruses</taxon>
        <taxon>Duplodnaviria</taxon>
        <taxon>Heunggongvirae</taxon>
        <taxon>Uroviricota</taxon>
        <taxon>Caudoviricetes</taxon>
        <taxon>Plateaulakevirus</taxon>
        <taxon>Plateaulakevirus pv4L372XY</taxon>
    </lineage>
</organism>
<name>A0A5B9N4Q8_9CAUD</name>
<proteinExistence type="predicted"/>
<dbReference type="RefSeq" id="YP_009846988.1">
    <property type="nucleotide sequence ID" value="NC_048772.1"/>
</dbReference>
<gene>
    <name evidence="1" type="primary">4L372XY_189</name>
</gene>
<protein>
    <submittedName>
        <fullName evidence="1">Uncharacterized protein</fullName>
    </submittedName>
</protein>
<dbReference type="KEGG" id="vg:55617360"/>
<evidence type="ECO:0000313" key="1">
    <source>
        <dbReference type="EMBL" id="QEG08904.1"/>
    </source>
</evidence>
<dbReference type="Proteomes" id="UP000325103">
    <property type="component" value="Segment"/>
</dbReference>
<accession>A0A5B9N4Q8</accession>